<dbReference type="Pfam" id="PF05199">
    <property type="entry name" value="GMC_oxred_C"/>
    <property type="match status" value="1"/>
</dbReference>
<keyword evidence="4" id="KW-0812">Transmembrane</keyword>
<dbReference type="SUPFAM" id="SSF54373">
    <property type="entry name" value="FAD-linked reductases, C-terminal domain"/>
    <property type="match status" value="1"/>
</dbReference>
<feature type="domain" description="Glucose-methanol-choline oxidoreductase C-terminal" evidence="5">
    <location>
        <begin position="346"/>
        <end position="482"/>
    </location>
</feature>
<dbReference type="InterPro" id="IPR012132">
    <property type="entry name" value="GMC_OxRdtase"/>
</dbReference>
<protein>
    <submittedName>
        <fullName evidence="6">GMC oxidoreductase</fullName>
    </submittedName>
</protein>
<dbReference type="GeneID" id="63827742"/>
<dbReference type="Gene3D" id="3.30.560.10">
    <property type="entry name" value="Glucose Oxidase, domain 3"/>
    <property type="match status" value="2"/>
</dbReference>
<dbReference type="PANTHER" id="PTHR11552:SF219">
    <property type="entry name" value="GLUCOSE-METHANOL-CHOLINE OXIDOREDUCTASE N-TERMINAL DOMAIN-CONTAINING PROTEIN"/>
    <property type="match status" value="1"/>
</dbReference>
<feature type="active site" description="Proton donor" evidence="3">
    <location>
        <position position="427"/>
    </location>
</feature>
<dbReference type="PANTHER" id="PTHR11552">
    <property type="entry name" value="GLUCOSE-METHANOL-CHOLINE GMC OXIDOREDUCTASE"/>
    <property type="match status" value="1"/>
</dbReference>
<reference evidence="6 7" key="1">
    <citation type="journal article" date="2016" name="Mol. Biol. Evol.">
        <title>Comparative Genomics of Early-Diverging Mushroom-Forming Fungi Provides Insights into the Origins of Lignocellulose Decay Capabilities.</title>
        <authorList>
            <person name="Nagy L.G."/>
            <person name="Riley R."/>
            <person name="Tritt A."/>
            <person name="Adam C."/>
            <person name="Daum C."/>
            <person name="Floudas D."/>
            <person name="Sun H."/>
            <person name="Yadav J.S."/>
            <person name="Pangilinan J."/>
            <person name="Larsson K.H."/>
            <person name="Matsuura K."/>
            <person name="Barry K."/>
            <person name="Labutti K."/>
            <person name="Kuo R."/>
            <person name="Ohm R.A."/>
            <person name="Bhattacharya S.S."/>
            <person name="Shirouzu T."/>
            <person name="Yoshinaga Y."/>
            <person name="Martin F.M."/>
            <person name="Grigoriev I.V."/>
            <person name="Hibbett D.S."/>
        </authorList>
    </citation>
    <scope>NUCLEOTIDE SEQUENCE [LARGE SCALE GENOMIC DNA]</scope>
    <source>
        <strain evidence="6 7">93-53</strain>
    </source>
</reference>
<dbReference type="PIRSF" id="PIRSF000137">
    <property type="entry name" value="Alcohol_oxidase"/>
    <property type="match status" value="1"/>
</dbReference>
<dbReference type="Gene3D" id="3.50.50.60">
    <property type="entry name" value="FAD/NAD(P)-binding domain"/>
    <property type="match status" value="2"/>
</dbReference>
<dbReference type="GO" id="GO:0050660">
    <property type="term" value="F:flavin adenine dinucleotide binding"/>
    <property type="evidence" value="ECO:0007669"/>
    <property type="project" value="InterPro"/>
</dbReference>
<dbReference type="RefSeq" id="XP_040764594.1">
    <property type="nucleotide sequence ID" value="XM_040910713.1"/>
</dbReference>
<feature type="transmembrane region" description="Helical" evidence="4">
    <location>
        <begin position="288"/>
        <end position="310"/>
    </location>
</feature>
<keyword evidence="4" id="KW-0472">Membrane</keyword>
<evidence type="ECO:0000256" key="1">
    <source>
        <dbReference type="ARBA" id="ARBA00001974"/>
    </source>
</evidence>
<evidence type="ECO:0000313" key="6">
    <source>
        <dbReference type="EMBL" id="KZT06854.1"/>
    </source>
</evidence>
<dbReference type="InterPro" id="IPR036188">
    <property type="entry name" value="FAD/NAD-bd_sf"/>
</dbReference>
<evidence type="ECO:0000259" key="5">
    <source>
        <dbReference type="Pfam" id="PF05199"/>
    </source>
</evidence>
<keyword evidence="4" id="KW-1133">Transmembrane helix</keyword>
<accession>A0A165EE95</accession>
<evidence type="ECO:0000256" key="4">
    <source>
        <dbReference type="SAM" id="Phobius"/>
    </source>
</evidence>
<proteinExistence type="inferred from homology"/>
<dbReference type="GO" id="GO:0016614">
    <property type="term" value="F:oxidoreductase activity, acting on CH-OH group of donors"/>
    <property type="evidence" value="ECO:0007669"/>
    <property type="project" value="InterPro"/>
</dbReference>
<sequence length="506" mass="55702">MSMMPSLRSSVITGSLAKVTMRRGRWRSPAGTQFPAGLRQLIFRFVDRIQGSSSDLRVVSRQYWCLSASKLTLMSSAPGDGTEGCVLANRLSTDEGVSVLSVGRGGVEDNWISQIPLFAQILRSPRIVRLHVHGTVPQERADERVIELTDGKSLGGASKINAMLYTRGLPAEFNSRSAASCEDRLRADDSHGTSGIIMEAVKSLDIPYIDDLNSPSHPSHGCAKMHYTIDGSRRHSSTLSAFLPQKLVNERRNLQFGIGPAEHLKNHAKAVIKDNAAVRAHMQDHMFILLYMFYGIGLLLAPVLEMSIFVQSRLFDSDFRIITHDLVSSKSKGDGGLVFLAIALRPTSLGTVRLASSHPLDDPIIDPQYLSTEHDRVIKRKTVRLALWLGKQVAAQGYPIISFEVPASEKDEDVDAFVRKWCHTSFHYTSTCRMAPESENGIDGVVNDRLRVHGVRGLRIADSSIFPHILSAHTAAATVAVAEKCADMIKEDRGSKEAQSVSQFVY</sequence>
<evidence type="ECO:0000256" key="3">
    <source>
        <dbReference type="PIRSR" id="PIRSR000137-1"/>
    </source>
</evidence>
<evidence type="ECO:0000313" key="7">
    <source>
        <dbReference type="Proteomes" id="UP000076871"/>
    </source>
</evidence>
<comment type="similarity">
    <text evidence="2">Belongs to the GMC oxidoreductase family.</text>
</comment>
<comment type="cofactor">
    <cofactor evidence="1">
        <name>FAD</name>
        <dbReference type="ChEBI" id="CHEBI:57692"/>
    </cofactor>
</comment>
<name>A0A165EE95_9APHY</name>
<dbReference type="OrthoDB" id="269227at2759"/>
<dbReference type="InParanoid" id="A0A165EE95"/>
<dbReference type="Proteomes" id="UP000076871">
    <property type="component" value="Unassembled WGS sequence"/>
</dbReference>
<dbReference type="SUPFAM" id="SSF51905">
    <property type="entry name" value="FAD/NAD(P)-binding domain"/>
    <property type="match status" value="1"/>
</dbReference>
<dbReference type="STRING" id="1314785.A0A165EE95"/>
<organism evidence="6 7">
    <name type="scientific">Laetiporus sulphureus 93-53</name>
    <dbReference type="NCBI Taxonomy" id="1314785"/>
    <lineage>
        <taxon>Eukaryota</taxon>
        <taxon>Fungi</taxon>
        <taxon>Dikarya</taxon>
        <taxon>Basidiomycota</taxon>
        <taxon>Agaricomycotina</taxon>
        <taxon>Agaricomycetes</taxon>
        <taxon>Polyporales</taxon>
        <taxon>Laetiporus</taxon>
    </lineage>
</organism>
<evidence type="ECO:0000256" key="2">
    <source>
        <dbReference type="ARBA" id="ARBA00010790"/>
    </source>
</evidence>
<keyword evidence="7" id="KW-1185">Reference proteome</keyword>
<dbReference type="InterPro" id="IPR007867">
    <property type="entry name" value="GMC_OxRtase_C"/>
</dbReference>
<dbReference type="AlphaFoldDB" id="A0A165EE95"/>
<feature type="active site" description="Proton acceptor" evidence="3">
    <location>
        <position position="473"/>
    </location>
</feature>
<gene>
    <name evidence="6" type="ORF">LAESUDRAFT_736719</name>
</gene>
<dbReference type="EMBL" id="KV427622">
    <property type="protein sequence ID" value="KZT06854.1"/>
    <property type="molecule type" value="Genomic_DNA"/>
</dbReference>